<keyword evidence="3" id="KW-0862">Zinc</keyword>
<dbReference type="Pfam" id="PF06839">
    <property type="entry name" value="Zn_ribbon_GRF"/>
    <property type="match status" value="1"/>
</dbReference>
<dbReference type="InterPro" id="IPR010666">
    <property type="entry name" value="Znf_GRF"/>
</dbReference>
<evidence type="ECO:0000259" key="6">
    <source>
        <dbReference type="PROSITE" id="PS51999"/>
    </source>
</evidence>
<dbReference type="AlphaFoldDB" id="A0A2S3HI76"/>
<name>A0A2S3HI76_9POAL</name>
<dbReference type="Proteomes" id="UP000243499">
    <property type="component" value="Chromosome 4"/>
</dbReference>
<accession>A0A2S3HI76</accession>
<keyword evidence="2 4" id="KW-0863">Zinc-finger</keyword>
<dbReference type="EMBL" id="CM008049">
    <property type="protein sequence ID" value="PAN23447.1"/>
    <property type="molecule type" value="Genomic_DNA"/>
</dbReference>
<evidence type="ECO:0000256" key="5">
    <source>
        <dbReference type="SAM" id="Phobius"/>
    </source>
</evidence>
<keyword evidence="5" id="KW-1133">Transmembrane helix</keyword>
<keyword evidence="5" id="KW-0812">Transmembrane</keyword>
<evidence type="ECO:0000256" key="4">
    <source>
        <dbReference type="PROSITE-ProRule" id="PRU01343"/>
    </source>
</evidence>
<evidence type="ECO:0000313" key="7">
    <source>
        <dbReference type="EMBL" id="PAN23447.1"/>
    </source>
</evidence>
<sequence length="172" mass="19448">MPVGSEMSHSSGSTGRRHSPIAYRVGPLEYHPPMNCHCGQKAAMWISWSDDNPGRRYFKCYRAREGGCDFHGWYEGPVDPFVASLLVDLRNIVWTLKRQKEALNMAMGDAAMKMQEQAAMVAQCKKERDAAIADKEELMLRLERQRKLKHNCCGFTVAIFAALVFLCAGMKM</sequence>
<proteinExistence type="predicted"/>
<evidence type="ECO:0000256" key="3">
    <source>
        <dbReference type="ARBA" id="ARBA00022833"/>
    </source>
</evidence>
<evidence type="ECO:0000256" key="2">
    <source>
        <dbReference type="ARBA" id="ARBA00022771"/>
    </source>
</evidence>
<protein>
    <recommendedName>
        <fullName evidence="6">GRF-type domain-containing protein</fullName>
    </recommendedName>
</protein>
<gene>
    <name evidence="7" type="ORF">PAHAL_4G092200</name>
</gene>
<feature type="transmembrane region" description="Helical" evidence="5">
    <location>
        <begin position="151"/>
        <end position="171"/>
    </location>
</feature>
<keyword evidence="5" id="KW-0472">Membrane</keyword>
<feature type="domain" description="GRF-type" evidence="6">
    <location>
        <begin position="36"/>
        <end position="77"/>
    </location>
</feature>
<dbReference type="PANTHER" id="PTHR33248">
    <property type="entry name" value="ZINC ION-BINDING PROTEIN"/>
    <property type="match status" value="1"/>
</dbReference>
<evidence type="ECO:0000256" key="1">
    <source>
        <dbReference type="ARBA" id="ARBA00022723"/>
    </source>
</evidence>
<keyword evidence="1" id="KW-0479">Metal-binding</keyword>
<dbReference type="PROSITE" id="PS51999">
    <property type="entry name" value="ZF_GRF"/>
    <property type="match status" value="1"/>
</dbReference>
<dbReference type="GO" id="GO:0008270">
    <property type="term" value="F:zinc ion binding"/>
    <property type="evidence" value="ECO:0007669"/>
    <property type="project" value="UniProtKB-KW"/>
</dbReference>
<dbReference type="Gramene" id="PAN23447">
    <property type="protein sequence ID" value="PAN23447"/>
    <property type="gene ID" value="PAHAL_4G092200"/>
</dbReference>
<reference evidence="7" key="1">
    <citation type="submission" date="2018-04" db="EMBL/GenBank/DDBJ databases">
        <title>WGS assembly of Panicum hallii.</title>
        <authorList>
            <person name="Lovell J."/>
            <person name="Jenkins J."/>
            <person name="Lowry D."/>
            <person name="Mamidi S."/>
            <person name="Sreedasyam A."/>
            <person name="Weng X."/>
            <person name="Barry K."/>
            <person name="Bonette J."/>
            <person name="Campitelli B."/>
            <person name="Daum C."/>
            <person name="Gordon S."/>
            <person name="Gould B."/>
            <person name="Lipzen A."/>
            <person name="Macqueen A."/>
            <person name="Palacio-Mejia J."/>
            <person name="Plott C."/>
            <person name="Shakirov E."/>
            <person name="Shu S."/>
            <person name="Yoshinaga Y."/>
            <person name="Zane M."/>
            <person name="Rokhsar D."/>
            <person name="Grimwood J."/>
            <person name="Schmutz J."/>
            <person name="Juenger T."/>
        </authorList>
    </citation>
    <scope>NUCLEOTIDE SEQUENCE [LARGE SCALE GENOMIC DNA]</scope>
    <source>
        <strain evidence="7">FIL2</strain>
    </source>
</reference>
<organism evidence="7">
    <name type="scientific">Panicum hallii</name>
    <dbReference type="NCBI Taxonomy" id="206008"/>
    <lineage>
        <taxon>Eukaryota</taxon>
        <taxon>Viridiplantae</taxon>
        <taxon>Streptophyta</taxon>
        <taxon>Embryophyta</taxon>
        <taxon>Tracheophyta</taxon>
        <taxon>Spermatophyta</taxon>
        <taxon>Magnoliopsida</taxon>
        <taxon>Liliopsida</taxon>
        <taxon>Poales</taxon>
        <taxon>Poaceae</taxon>
        <taxon>PACMAD clade</taxon>
        <taxon>Panicoideae</taxon>
        <taxon>Panicodae</taxon>
        <taxon>Paniceae</taxon>
        <taxon>Panicinae</taxon>
        <taxon>Panicum</taxon>
        <taxon>Panicum sect. Panicum</taxon>
    </lineage>
</organism>